<accession>A0A1K2I093</accession>
<dbReference type="Proteomes" id="UP000183447">
    <property type="component" value="Unassembled WGS sequence"/>
</dbReference>
<reference evidence="2 3" key="1">
    <citation type="submission" date="2016-11" db="EMBL/GenBank/DDBJ databases">
        <authorList>
            <person name="Jaros S."/>
            <person name="Januszkiewicz K."/>
            <person name="Wedrychowicz H."/>
        </authorList>
    </citation>
    <scope>NUCLEOTIDE SEQUENCE [LARGE SCALE GENOMIC DNA]</scope>
    <source>
        <strain evidence="2 3">ATCC 23634</strain>
    </source>
</reference>
<dbReference type="AlphaFoldDB" id="A0A1K2I093"/>
<dbReference type="InterPro" id="IPR013216">
    <property type="entry name" value="Methyltransf_11"/>
</dbReference>
<dbReference type="STRING" id="665118.SAMN02983003_2914"/>
<dbReference type="SUPFAM" id="SSF53335">
    <property type="entry name" value="S-adenosyl-L-methionine-dependent methyltransferases"/>
    <property type="match status" value="1"/>
</dbReference>
<feature type="domain" description="Methyltransferase type 11" evidence="1">
    <location>
        <begin position="79"/>
        <end position="130"/>
    </location>
</feature>
<evidence type="ECO:0000313" key="3">
    <source>
        <dbReference type="Proteomes" id="UP000183447"/>
    </source>
</evidence>
<proteinExistence type="predicted"/>
<evidence type="ECO:0000259" key="1">
    <source>
        <dbReference type="Pfam" id="PF08241"/>
    </source>
</evidence>
<dbReference type="Pfam" id="PF08241">
    <property type="entry name" value="Methyltransf_11"/>
    <property type="match status" value="1"/>
</dbReference>
<dbReference type="GO" id="GO:0032259">
    <property type="term" value="P:methylation"/>
    <property type="evidence" value="ECO:0007669"/>
    <property type="project" value="UniProtKB-KW"/>
</dbReference>
<dbReference type="GO" id="GO:0008757">
    <property type="term" value="F:S-adenosylmethionine-dependent methyltransferase activity"/>
    <property type="evidence" value="ECO:0007669"/>
    <property type="project" value="InterPro"/>
</dbReference>
<name>A0A1K2I093_9HYPH</name>
<dbReference type="Gene3D" id="3.40.50.150">
    <property type="entry name" value="Vaccinia Virus protein VP39"/>
    <property type="match status" value="1"/>
</dbReference>
<dbReference type="OrthoDB" id="9800231at2"/>
<keyword evidence="3" id="KW-1185">Reference proteome</keyword>
<dbReference type="EMBL" id="FPKU01000002">
    <property type="protein sequence ID" value="SFZ85745.1"/>
    <property type="molecule type" value="Genomic_DNA"/>
</dbReference>
<keyword evidence="2" id="KW-0808">Transferase</keyword>
<sequence>MTPDVRRLIGFYNSPLGEVVGAVLSETVADLAGDLRERRVMGLGYAIPCLAGMAGAPERVMAFMPERQGAVAWPATGLSRTVLVDPLDLPLTDSAIDLTIALHSFEHIADAEELMRELWRVSAPNARLVIVVPRRAGLWAHLDNTPFGAGHPYSRSQLERLLRDHSFVPERWAYRLHMPPISARPLLGWARAIERIGRPLGPFGAGIMCVLARKELFPAVPRRKRLERFVRVPAMAPQAAMNLPRDI</sequence>
<protein>
    <submittedName>
        <fullName evidence="2">Methyltransferase domain-containing protein</fullName>
    </submittedName>
</protein>
<dbReference type="RefSeq" id="WP_072344368.1">
    <property type="nucleotide sequence ID" value="NZ_FPKU01000002.1"/>
</dbReference>
<gene>
    <name evidence="2" type="ORF">SAMN02983003_2914</name>
</gene>
<keyword evidence="2" id="KW-0489">Methyltransferase</keyword>
<dbReference type="InterPro" id="IPR029063">
    <property type="entry name" value="SAM-dependent_MTases_sf"/>
</dbReference>
<evidence type="ECO:0000313" key="2">
    <source>
        <dbReference type="EMBL" id="SFZ85745.1"/>
    </source>
</evidence>
<organism evidence="2 3">
    <name type="scientific">Devosia enhydra</name>
    <dbReference type="NCBI Taxonomy" id="665118"/>
    <lineage>
        <taxon>Bacteria</taxon>
        <taxon>Pseudomonadati</taxon>
        <taxon>Pseudomonadota</taxon>
        <taxon>Alphaproteobacteria</taxon>
        <taxon>Hyphomicrobiales</taxon>
        <taxon>Devosiaceae</taxon>
        <taxon>Devosia</taxon>
    </lineage>
</organism>